<dbReference type="AlphaFoldDB" id="A0A2S8G890"/>
<proteinExistence type="predicted"/>
<dbReference type="OrthoDB" id="244056at2"/>
<organism evidence="1 2">
    <name type="scientific">Blastopirellula marina</name>
    <dbReference type="NCBI Taxonomy" id="124"/>
    <lineage>
        <taxon>Bacteria</taxon>
        <taxon>Pseudomonadati</taxon>
        <taxon>Planctomycetota</taxon>
        <taxon>Planctomycetia</taxon>
        <taxon>Pirellulales</taxon>
        <taxon>Pirellulaceae</taxon>
        <taxon>Blastopirellula</taxon>
    </lineage>
</organism>
<comment type="caution">
    <text evidence="1">The sequence shown here is derived from an EMBL/GenBank/DDBJ whole genome shotgun (WGS) entry which is preliminary data.</text>
</comment>
<evidence type="ECO:0000313" key="1">
    <source>
        <dbReference type="EMBL" id="PQO40637.1"/>
    </source>
</evidence>
<dbReference type="EMBL" id="PUHY01000001">
    <property type="protein sequence ID" value="PQO40637.1"/>
    <property type="molecule type" value="Genomic_DNA"/>
</dbReference>
<protein>
    <submittedName>
        <fullName evidence="1">Uncharacterized protein</fullName>
    </submittedName>
</protein>
<reference evidence="1 2" key="1">
    <citation type="submission" date="2018-02" db="EMBL/GenBank/DDBJ databases">
        <title>Comparative genomes isolates from brazilian mangrove.</title>
        <authorList>
            <person name="Araujo J.E."/>
            <person name="Taketani R.G."/>
            <person name="Silva M.C.P."/>
            <person name="Loureco M.V."/>
            <person name="Andreote F.D."/>
        </authorList>
    </citation>
    <scope>NUCLEOTIDE SEQUENCE [LARGE SCALE GENOMIC DNA]</scope>
    <source>
        <strain evidence="1 2">Hex-1 MGV</strain>
    </source>
</reference>
<accession>A0A2S8G890</accession>
<name>A0A2S8G890_9BACT</name>
<gene>
    <name evidence="1" type="ORF">C5Y83_00630</name>
</gene>
<dbReference type="Proteomes" id="UP000238322">
    <property type="component" value="Unassembled WGS sequence"/>
</dbReference>
<dbReference type="RefSeq" id="WP_105327870.1">
    <property type="nucleotide sequence ID" value="NZ_PUHY01000001.1"/>
</dbReference>
<sequence length="314" mass="34237">MSVIDNTQLEKALEEFGLPTRDDYALTSSKSSFADGGHFRIEIAGVERVSALETMLKEAERLNVPVHRIIATVGGATFLTKGELDEFAAITREKKIEVIMTLGPRRGWDTGRQITTGEGIVSGMRLRGVDSIRHWLKDCDRCLEAGFRGFLVPDEGLLSLVGNLRDQGVIPAETIFKLSVFAGHANPAGAKLAETLGANSFNPLADLTLPMLSAIRDAISIPMDIYLCLVNAMGGFVRFYEAAEIARLCAPCYFKIEPGPSEEAIYAPWNTAEYHDAQIKERVRNAAVVMELIERDGAPVKCSPVGGSDLVIPR</sequence>
<evidence type="ECO:0000313" key="2">
    <source>
        <dbReference type="Proteomes" id="UP000238322"/>
    </source>
</evidence>